<evidence type="ECO:0000313" key="5">
    <source>
        <dbReference type="EMBL" id="RFT47002.1"/>
    </source>
</evidence>
<dbReference type="InterPro" id="IPR036129">
    <property type="entry name" value="Glycerate_kinase_sf"/>
</dbReference>
<dbReference type="Pfam" id="PF02595">
    <property type="entry name" value="Gly_kinase"/>
    <property type="match status" value="1"/>
</dbReference>
<dbReference type="InterPro" id="IPR004381">
    <property type="entry name" value="Glycerate_kinase"/>
</dbReference>
<evidence type="ECO:0000256" key="2">
    <source>
        <dbReference type="ARBA" id="ARBA00022679"/>
    </source>
</evidence>
<dbReference type="PANTHER" id="PTHR21599:SF0">
    <property type="entry name" value="GLYCERATE KINASE"/>
    <property type="match status" value="1"/>
</dbReference>
<dbReference type="InterPro" id="IPR018193">
    <property type="entry name" value="Glyc_kinase_flavodox-like_fold"/>
</dbReference>
<evidence type="ECO:0000256" key="1">
    <source>
        <dbReference type="ARBA" id="ARBA00006284"/>
    </source>
</evidence>
<dbReference type="EMBL" id="NOWI01000001">
    <property type="protein sequence ID" value="RFT47002.1"/>
    <property type="molecule type" value="Genomic_DNA"/>
</dbReference>
<comment type="caution">
    <text evidence="5">The sequence shown here is derived from an EMBL/GenBank/DDBJ whole genome shotgun (WGS) entry which is preliminary data.</text>
</comment>
<sequence length="455" mass="46835">MTVRGHPQHEGKNAQGQVGAIHHDTEFTGCDEKRRHRACRADLVMRIDATRRKCSAKVRGPVSEVDMSACHAETMRPDPNAPVVVAVDSFKGSLSSGKACRAVQRGFSAADPGREVMTIPVADGGEGTVEAVLAAGFHAVTVKCHGATGDLAEVDYALRDNQAVIEMATCCGLERADRVSGPPSPRRGLVASSRGLGEVIAAALRSGATDITVGAGGSASTDGGAGMLEALGVRLLDKNLAPISPGAAGLPELSRLDLSGLNRKLSGVKLTVACDVTSPLLGPSGAAAVFGPQKGLDEGGIEVAEAGLTRLADFMEAAIGSAYRDDPGSGAAGGVGWALRCLGAKYRPGAAAVLGWAKAVSKISEAGLVITGEGRIDRQTLLGKLPDTIRKIALDAGVPVWAVCGKCDLPEDKRGAFQRIICLSDIEPDPDESMAKAGSLLSQAVEQAVREELGR</sequence>
<dbReference type="PANTHER" id="PTHR21599">
    <property type="entry name" value="GLYCERATE KINASE"/>
    <property type="match status" value="1"/>
</dbReference>
<keyword evidence="3 5" id="KW-0418">Kinase</keyword>
<reference evidence="5 6" key="1">
    <citation type="submission" date="2017-07" db="EMBL/GenBank/DDBJ databases">
        <authorList>
            <person name="Sun Z.S."/>
            <person name="Albrecht U."/>
            <person name="Echele G."/>
            <person name="Lee C.C."/>
        </authorList>
    </citation>
    <scope>NUCLEOTIDE SEQUENCE [LARGE SCALE GENOMIC DNA]</scope>
    <source>
        <strain evidence="5 6">P16-029</strain>
    </source>
</reference>
<evidence type="ECO:0000256" key="4">
    <source>
        <dbReference type="SAM" id="MobiDB-lite"/>
    </source>
</evidence>
<dbReference type="GO" id="GO:0031388">
    <property type="term" value="P:organic acid phosphorylation"/>
    <property type="evidence" value="ECO:0007669"/>
    <property type="project" value="InterPro"/>
</dbReference>
<dbReference type="Gene3D" id="3.90.1510.10">
    <property type="entry name" value="Glycerate kinase, domain 2"/>
    <property type="match status" value="1"/>
</dbReference>
<evidence type="ECO:0000313" key="6">
    <source>
        <dbReference type="Proteomes" id="UP000259211"/>
    </source>
</evidence>
<gene>
    <name evidence="5" type="ORF">CHT91_01455</name>
</gene>
<dbReference type="NCBIfam" id="TIGR00045">
    <property type="entry name" value="glycerate kinase"/>
    <property type="match status" value="1"/>
</dbReference>
<proteinExistence type="inferred from homology"/>
<keyword evidence="2" id="KW-0808">Transferase</keyword>
<name>A0A3E2DNN8_9ACTN</name>
<comment type="similarity">
    <text evidence="1">Belongs to the glycerate kinase type-1 family.</text>
</comment>
<organism evidence="5 6">
    <name type="scientific">Cutibacterium avidum</name>
    <dbReference type="NCBI Taxonomy" id="33010"/>
    <lineage>
        <taxon>Bacteria</taxon>
        <taxon>Bacillati</taxon>
        <taxon>Actinomycetota</taxon>
        <taxon>Actinomycetes</taxon>
        <taxon>Propionibacteriales</taxon>
        <taxon>Propionibacteriaceae</taxon>
        <taxon>Cutibacterium</taxon>
    </lineage>
</organism>
<accession>A0A3E2DNN8</accession>
<dbReference type="InterPro" id="IPR018197">
    <property type="entry name" value="Glycerate_kinase_RE-like"/>
</dbReference>
<dbReference type="Proteomes" id="UP000259211">
    <property type="component" value="Unassembled WGS sequence"/>
</dbReference>
<dbReference type="Gene3D" id="3.40.50.10350">
    <property type="entry name" value="Glycerate kinase, domain 1"/>
    <property type="match status" value="1"/>
</dbReference>
<dbReference type="AlphaFoldDB" id="A0A3E2DNN8"/>
<evidence type="ECO:0000256" key="3">
    <source>
        <dbReference type="ARBA" id="ARBA00022777"/>
    </source>
</evidence>
<feature type="region of interest" description="Disordered" evidence="4">
    <location>
        <begin position="1"/>
        <end position="20"/>
    </location>
</feature>
<dbReference type="GO" id="GO:0008887">
    <property type="term" value="F:glycerate kinase activity"/>
    <property type="evidence" value="ECO:0007669"/>
    <property type="project" value="InterPro"/>
</dbReference>
<protein>
    <submittedName>
        <fullName evidence="5">Glycerate kinase</fullName>
    </submittedName>
</protein>
<dbReference type="SUPFAM" id="SSF110738">
    <property type="entry name" value="Glycerate kinase I"/>
    <property type="match status" value="1"/>
</dbReference>